<dbReference type="PANTHER" id="PTHR37984">
    <property type="entry name" value="PROTEIN CBG26694"/>
    <property type="match status" value="1"/>
</dbReference>
<evidence type="ECO:0000259" key="1">
    <source>
        <dbReference type="PROSITE" id="PS50994"/>
    </source>
</evidence>
<accession>A0AAV7EPI7</accession>
<dbReference type="InterPro" id="IPR012337">
    <property type="entry name" value="RNaseH-like_sf"/>
</dbReference>
<gene>
    <name evidence="2" type="ORF">H6P81_010444</name>
</gene>
<dbReference type="GO" id="GO:0015074">
    <property type="term" value="P:DNA integration"/>
    <property type="evidence" value="ECO:0007669"/>
    <property type="project" value="InterPro"/>
</dbReference>
<comment type="caution">
    <text evidence="2">The sequence shown here is derived from an EMBL/GenBank/DDBJ whole genome shotgun (WGS) entry which is preliminary data.</text>
</comment>
<evidence type="ECO:0000313" key="3">
    <source>
        <dbReference type="Proteomes" id="UP000825729"/>
    </source>
</evidence>
<dbReference type="InterPro" id="IPR001584">
    <property type="entry name" value="Integrase_cat-core"/>
</dbReference>
<dbReference type="PANTHER" id="PTHR37984:SF5">
    <property type="entry name" value="PROTEIN NYNRIN-LIKE"/>
    <property type="match status" value="1"/>
</dbReference>
<feature type="domain" description="Integrase catalytic" evidence="1">
    <location>
        <begin position="1"/>
        <end position="134"/>
    </location>
</feature>
<dbReference type="Gene3D" id="3.30.420.10">
    <property type="entry name" value="Ribonuclease H-like superfamily/Ribonuclease H"/>
    <property type="match status" value="1"/>
</dbReference>
<name>A0AAV7EPI7_ARIFI</name>
<proteinExistence type="predicted"/>
<protein>
    <recommendedName>
        <fullName evidence="1">Integrase catalytic domain-containing protein</fullName>
    </recommendedName>
</protein>
<dbReference type="InterPro" id="IPR056924">
    <property type="entry name" value="SH3_Tf2-1"/>
</dbReference>
<dbReference type="Pfam" id="PF24626">
    <property type="entry name" value="SH3_Tf2-1"/>
    <property type="match status" value="1"/>
</dbReference>
<dbReference type="InterPro" id="IPR050951">
    <property type="entry name" value="Retrovirus_Pol_polyprotein"/>
</dbReference>
<dbReference type="GO" id="GO:0003676">
    <property type="term" value="F:nucleic acid binding"/>
    <property type="evidence" value="ECO:0007669"/>
    <property type="project" value="InterPro"/>
</dbReference>
<reference evidence="2 3" key="1">
    <citation type="submission" date="2021-07" db="EMBL/GenBank/DDBJ databases">
        <title>The Aristolochia fimbriata genome: insights into angiosperm evolution, floral development and chemical biosynthesis.</title>
        <authorList>
            <person name="Jiao Y."/>
        </authorList>
    </citation>
    <scope>NUCLEOTIDE SEQUENCE [LARGE SCALE GENOMIC DNA]</scope>
    <source>
        <strain evidence="2">IBCAS-2021</strain>
        <tissue evidence="2">Leaf</tissue>
    </source>
</reference>
<organism evidence="2 3">
    <name type="scientific">Aristolochia fimbriata</name>
    <name type="common">White veined hardy Dutchman's pipe vine</name>
    <dbReference type="NCBI Taxonomy" id="158543"/>
    <lineage>
        <taxon>Eukaryota</taxon>
        <taxon>Viridiplantae</taxon>
        <taxon>Streptophyta</taxon>
        <taxon>Embryophyta</taxon>
        <taxon>Tracheophyta</taxon>
        <taxon>Spermatophyta</taxon>
        <taxon>Magnoliopsida</taxon>
        <taxon>Magnoliidae</taxon>
        <taxon>Piperales</taxon>
        <taxon>Aristolochiaceae</taxon>
        <taxon>Aristolochia</taxon>
    </lineage>
</organism>
<keyword evidence="3" id="KW-1185">Reference proteome</keyword>
<dbReference type="InterPro" id="IPR036397">
    <property type="entry name" value="RNaseH_sf"/>
</dbReference>
<dbReference type="SUPFAM" id="SSF53098">
    <property type="entry name" value="Ribonuclease H-like"/>
    <property type="match status" value="1"/>
</dbReference>
<dbReference type="AlphaFoldDB" id="A0AAV7EPI7"/>
<sequence length="300" mass="34909">MVVVDRFSKYGVFTAVSADCTTEEATKAFMANIVKHWGVPATIVSDPNQRFTGKFWTKLFQLLGTTLKFSTSFHPQTDGQTERINAILEEYLRHFVAANQTNWPELLDVARFSYNLQRSESTGNTPFQLATGRQPTLPINVIPDKSRKSPSAHRLAKQWKERMELARTYIHKSTKRMKKFDDRKRRHLEFQVGDLVLVKMRPEQFRALRTKNKGLIKRYEGPFPIIRRIGKLAYKVQLPKQYRIHNVFHVCNLKPFHSDPEPSRIVPPRAPIFVSTTIPHKLEYVIAYREVRHRGGPRQV</sequence>
<dbReference type="Proteomes" id="UP000825729">
    <property type="component" value="Unassembled WGS sequence"/>
</dbReference>
<dbReference type="EMBL" id="JAINDJ010000004">
    <property type="protein sequence ID" value="KAG9450479.1"/>
    <property type="molecule type" value="Genomic_DNA"/>
</dbReference>
<dbReference type="PROSITE" id="PS50994">
    <property type="entry name" value="INTEGRASE"/>
    <property type="match status" value="1"/>
</dbReference>
<evidence type="ECO:0000313" key="2">
    <source>
        <dbReference type="EMBL" id="KAG9450479.1"/>
    </source>
</evidence>